<dbReference type="PANTHER" id="PTHR35908:SF1">
    <property type="entry name" value="CONSERVED PROTEIN"/>
    <property type="match status" value="1"/>
</dbReference>
<evidence type="ECO:0000259" key="1">
    <source>
        <dbReference type="PROSITE" id="PS51819"/>
    </source>
</evidence>
<dbReference type="Gene3D" id="3.10.180.10">
    <property type="entry name" value="2,3-Dihydroxybiphenyl 1,2-Dioxygenase, domain 1"/>
    <property type="match status" value="1"/>
</dbReference>
<dbReference type="PANTHER" id="PTHR35908">
    <property type="entry name" value="HYPOTHETICAL FUSION PROTEIN"/>
    <property type="match status" value="1"/>
</dbReference>
<protein>
    <recommendedName>
        <fullName evidence="1">VOC domain-containing protein</fullName>
    </recommendedName>
</protein>
<gene>
    <name evidence="2" type="ORF">AVDCRST_MAG48-1591</name>
</gene>
<name>A0A6J4KGG8_9ACTN</name>
<organism evidence="2">
    <name type="scientific">uncultured Friedmanniella sp</name>
    <dbReference type="NCBI Taxonomy" id="335381"/>
    <lineage>
        <taxon>Bacteria</taxon>
        <taxon>Bacillati</taxon>
        <taxon>Actinomycetota</taxon>
        <taxon>Actinomycetes</taxon>
        <taxon>Propionibacteriales</taxon>
        <taxon>Nocardioidaceae</taxon>
        <taxon>Friedmanniella</taxon>
        <taxon>environmental samples</taxon>
    </lineage>
</organism>
<proteinExistence type="predicted"/>
<dbReference type="CDD" id="cd06587">
    <property type="entry name" value="VOC"/>
    <property type="match status" value="1"/>
</dbReference>
<dbReference type="InterPro" id="IPR041581">
    <property type="entry name" value="Glyoxalase_6"/>
</dbReference>
<dbReference type="InterPro" id="IPR037523">
    <property type="entry name" value="VOC_core"/>
</dbReference>
<evidence type="ECO:0000313" key="2">
    <source>
        <dbReference type="EMBL" id="CAA9304458.1"/>
    </source>
</evidence>
<dbReference type="AlphaFoldDB" id="A0A6J4KGG8"/>
<dbReference type="Pfam" id="PF18029">
    <property type="entry name" value="Glyoxalase_6"/>
    <property type="match status" value="1"/>
</dbReference>
<reference evidence="2" key="1">
    <citation type="submission" date="2020-02" db="EMBL/GenBank/DDBJ databases">
        <authorList>
            <person name="Meier V. D."/>
        </authorList>
    </citation>
    <scope>NUCLEOTIDE SEQUENCE</scope>
    <source>
        <strain evidence="2">AVDCRST_MAG48</strain>
    </source>
</reference>
<dbReference type="PROSITE" id="PS51819">
    <property type="entry name" value="VOC"/>
    <property type="match status" value="1"/>
</dbReference>
<dbReference type="InterPro" id="IPR029068">
    <property type="entry name" value="Glyas_Bleomycin-R_OHBP_Dase"/>
</dbReference>
<sequence length="129" mass="14506">MASSDPVGDLHLATVVLNVSDMTRAVRFWCAVLGYEPREPEWDPEFMMLQPRDGRGLPVSLQLTSEPHRQPVRVHLDLYTAEQHRHVDRLVALGAEVVTDWSYPSDADFVVLRDPDGNEFCVIGHAALT</sequence>
<dbReference type="SUPFAM" id="SSF54593">
    <property type="entry name" value="Glyoxalase/Bleomycin resistance protein/Dihydroxybiphenyl dioxygenase"/>
    <property type="match status" value="1"/>
</dbReference>
<accession>A0A6J4KGG8</accession>
<dbReference type="EMBL" id="CADCTS010000231">
    <property type="protein sequence ID" value="CAA9304458.1"/>
    <property type="molecule type" value="Genomic_DNA"/>
</dbReference>
<feature type="domain" description="VOC" evidence="1">
    <location>
        <begin position="11"/>
        <end position="125"/>
    </location>
</feature>